<organism evidence="2 3">
    <name type="scientific">Streptomyces cyanogenus</name>
    <dbReference type="NCBI Taxonomy" id="80860"/>
    <lineage>
        <taxon>Bacteria</taxon>
        <taxon>Bacillati</taxon>
        <taxon>Actinomycetota</taxon>
        <taxon>Actinomycetes</taxon>
        <taxon>Kitasatosporales</taxon>
        <taxon>Streptomycetaceae</taxon>
        <taxon>Streptomyces</taxon>
    </lineage>
</organism>
<reference evidence="2 3" key="1">
    <citation type="submission" date="2021-03" db="EMBL/GenBank/DDBJ databases">
        <title>Complete genome sequence of Streptomyces cyanogenus S136, producer of anticancer angucycline landomycin A.</title>
        <authorList>
            <person name="Hrab P."/>
            <person name="Ruckert C."/>
            <person name="Busche T."/>
            <person name="Ostash I."/>
            <person name="Kalinowski J."/>
            <person name="Fedorenko V."/>
            <person name="Yushchuk O."/>
            <person name="Ostash B."/>
        </authorList>
    </citation>
    <scope>NUCLEOTIDE SEQUENCE [LARGE SCALE GENOMIC DNA]</scope>
    <source>
        <strain evidence="2 3">S136</strain>
    </source>
</reference>
<feature type="compositionally biased region" description="Basic residues" evidence="1">
    <location>
        <begin position="30"/>
        <end position="39"/>
    </location>
</feature>
<name>A0ABX7U5J2_STRCY</name>
<feature type="region of interest" description="Disordered" evidence="1">
    <location>
        <begin position="1"/>
        <end position="46"/>
    </location>
</feature>
<gene>
    <name evidence="2" type="ORF">S1361_37750</name>
</gene>
<sequence>MSPPVPRSCRPQVLTPGAAEPRQPVDRAKVGRRAVRRRAAGMTSTEAAAALEDARLSSTWTATARAWPKTNAAGVAEWERITQLLATTGGVYDPAADAVLQDELAADRGAAEAEQ</sequence>
<evidence type="ECO:0000313" key="2">
    <source>
        <dbReference type="EMBL" id="QTE03142.1"/>
    </source>
</evidence>
<dbReference type="Proteomes" id="UP000663908">
    <property type="component" value="Chromosome"/>
</dbReference>
<proteinExistence type="predicted"/>
<protein>
    <submittedName>
        <fullName evidence="2">Uncharacterized protein</fullName>
    </submittedName>
</protein>
<dbReference type="EMBL" id="CP071839">
    <property type="protein sequence ID" value="QTE03142.1"/>
    <property type="molecule type" value="Genomic_DNA"/>
</dbReference>
<evidence type="ECO:0000256" key="1">
    <source>
        <dbReference type="SAM" id="MobiDB-lite"/>
    </source>
</evidence>
<accession>A0ABX7U5J2</accession>
<keyword evidence="3" id="KW-1185">Reference proteome</keyword>
<evidence type="ECO:0000313" key="3">
    <source>
        <dbReference type="Proteomes" id="UP000663908"/>
    </source>
</evidence>